<sequence>MSSVPSSALPSSSPSSSVLHLAVALDGAGWHPAAWREPVARPRDLLTAGYWTDLVTEAERGLLDFVTIEDALGLQSSHFTEPDGRTDQVRGRLDAVLIAARVAPLTSHIGLLPTVVATHTEPFHISKAIATLDYVSTGRGGVRIQVSARRNEAAHFGRRTVPSFRVEDLESPAVQELTVDLFDEAADYVEAVRRLWDSWEDGAEIRDVATGRFIDREKLHYIDFEGTHFSVKGPSITPRPPQGQPPVGALAHDTVTGAPFRLLGRSADLGFVTPHDTGQARAIVASVRAEQDAAGRAGEPLHLFGDLVVFLDEDPAEAAARKERLDALAGYPYTSDARIFTGTPSQLADLLQEFGEAGLTGFRLRPAVVGHDLPAITRGLVPELQRRGVFRHAYEADTLRGLLGLARPANRYAAASAEPAAAAADAAAGAVTTV</sequence>
<evidence type="ECO:0000313" key="9">
    <source>
        <dbReference type="Proteomes" id="UP000240429"/>
    </source>
</evidence>
<dbReference type="GO" id="GO:0016705">
    <property type="term" value="F:oxidoreductase activity, acting on paired donors, with incorporation or reduction of molecular oxygen"/>
    <property type="evidence" value="ECO:0007669"/>
    <property type="project" value="InterPro"/>
</dbReference>
<dbReference type="InterPro" id="IPR011251">
    <property type="entry name" value="Luciferase-like_dom"/>
</dbReference>
<evidence type="ECO:0000256" key="6">
    <source>
        <dbReference type="PIRSR" id="PIRSR000337-1"/>
    </source>
</evidence>
<evidence type="ECO:0000256" key="4">
    <source>
        <dbReference type="ARBA" id="ARBA00023033"/>
    </source>
</evidence>
<comment type="similarity">
    <text evidence="5">Belongs to the NtaA/SnaA/DszA monooxygenase family.</text>
</comment>
<dbReference type="Gene3D" id="3.20.20.30">
    <property type="entry name" value="Luciferase-like domain"/>
    <property type="match status" value="1"/>
</dbReference>
<dbReference type="PIRSF" id="PIRSF000337">
    <property type="entry name" value="NTA_MOA"/>
    <property type="match status" value="1"/>
</dbReference>
<dbReference type="Pfam" id="PF00296">
    <property type="entry name" value="Bac_luciferase"/>
    <property type="match status" value="1"/>
</dbReference>
<feature type="binding site" evidence="6">
    <location>
        <position position="70"/>
    </location>
    <ligand>
        <name>FMN</name>
        <dbReference type="ChEBI" id="CHEBI:58210"/>
    </ligand>
</feature>
<proteinExistence type="inferred from homology"/>
<accession>A0A2P8Q1T3</accession>
<dbReference type="GO" id="GO:0004497">
    <property type="term" value="F:monooxygenase activity"/>
    <property type="evidence" value="ECO:0007669"/>
    <property type="project" value="UniProtKB-KW"/>
</dbReference>
<protein>
    <submittedName>
        <fullName evidence="8">FMNH2-dependent monooxygenase</fullName>
    </submittedName>
</protein>
<dbReference type="EMBL" id="PYBJ01000019">
    <property type="protein sequence ID" value="PSM40200.1"/>
    <property type="molecule type" value="Genomic_DNA"/>
</dbReference>
<dbReference type="RefSeq" id="WP_107019279.1">
    <property type="nucleotide sequence ID" value="NZ_KZ679048.1"/>
</dbReference>
<dbReference type="OrthoDB" id="3265338at2"/>
<evidence type="ECO:0000256" key="5">
    <source>
        <dbReference type="ARBA" id="ARBA00033748"/>
    </source>
</evidence>
<dbReference type="InterPro" id="IPR016215">
    <property type="entry name" value="NTA_MOA"/>
</dbReference>
<dbReference type="InterPro" id="IPR036661">
    <property type="entry name" value="Luciferase-like_sf"/>
</dbReference>
<evidence type="ECO:0000256" key="2">
    <source>
        <dbReference type="ARBA" id="ARBA00022643"/>
    </source>
</evidence>
<keyword evidence="1 6" id="KW-0285">Flavoprotein</keyword>
<dbReference type="InterPro" id="IPR051260">
    <property type="entry name" value="Diverse_substr_monoxygenases"/>
</dbReference>
<keyword evidence="4 8" id="KW-0503">Monooxygenase</keyword>
<evidence type="ECO:0000256" key="1">
    <source>
        <dbReference type="ARBA" id="ARBA00022630"/>
    </source>
</evidence>
<dbReference type="SUPFAM" id="SSF51679">
    <property type="entry name" value="Bacterial luciferase-like"/>
    <property type="match status" value="1"/>
</dbReference>
<dbReference type="AlphaFoldDB" id="A0A2P8Q1T3"/>
<organism evidence="8 9">
    <name type="scientific">Streptomyces dioscori</name>
    <dbReference type="NCBI Taxonomy" id="2109333"/>
    <lineage>
        <taxon>Bacteria</taxon>
        <taxon>Bacillati</taxon>
        <taxon>Actinomycetota</taxon>
        <taxon>Actinomycetes</taxon>
        <taxon>Kitasatosporales</taxon>
        <taxon>Streptomycetaceae</taxon>
        <taxon>Streptomyces</taxon>
        <taxon>Streptomyces aurantiacus group</taxon>
    </lineage>
</organism>
<keyword evidence="3" id="KW-0560">Oxidoreductase</keyword>
<comment type="caution">
    <text evidence="8">The sequence shown here is derived from an EMBL/GenBank/DDBJ whole genome shotgun (WGS) entry which is preliminary data.</text>
</comment>
<reference evidence="8 9" key="1">
    <citation type="submission" date="2018-03" db="EMBL/GenBank/DDBJ databases">
        <title>Streptomyces dioscori sp. nov., a novel endophytic actinobacterium isolated from bulbil of Dioscorea bulbifera L.</title>
        <authorList>
            <person name="Zhikuan W."/>
        </authorList>
    </citation>
    <scope>NUCLEOTIDE SEQUENCE [LARGE SCALE GENOMIC DNA]</scope>
    <source>
        <strain evidence="8 9">A217</strain>
    </source>
</reference>
<dbReference type="Proteomes" id="UP000240429">
    <property type="component" value="Unassembled WGS sequence"/>
</dbReference>
<feature type="domain" description="Luciferase-like" evidence="7">
    <location>
        <begin position="49"/>
        <end position="332"/>
    </location>
</feature>
<name>A0A2P8Q1T3_9ACTN</name>
<keyword evidence="2 6" id="KW-0288">FMN</keyword>
<evidence type="ECO:0000256" key="3">
    <source>
        <dbReference type="ARBA" id="ARBA00023002"/>
    </source>
</evidence>
<evidence type="ECO:0000313" key="8">
    <source>
        <dbReference type="EMBL" id="PSM40200.1"/>
    </source>
</evidence>
<gene>
    <name evidence="8" type="ORF">C6Y14_26085</name>
</gene>
<dbReference type="PANTHER" id="PTHR30011">
    <property type="entry name" value="ALKANESULFONATE MONOOXYGENASE-RELATED"/>
    <property type="match status" value="1"/>
</dbReference>
<dbReference type="PANTHER" id="PTHR30011:SF16">
    <property type="entry name" value="C2H2 FINGER DOMAIN TRANSCRIPTION FACTOR (EUROFUNG)-RELATED"/>
    <property type="match status" value="1"/>
</dbReference>
<feature type="binding site" evidence="6">
    <location>
        <position position="114"/>
    </location>
    <ligand>
        <name>FMN</name>
        <dbReference type="ChEBI" id="CHEBI:58210"/>
    </ligand>
</feature>
<keyword evidence="9" id="KW-1185">Reference proteome</keyword>
<evidence type="ECO:0000259" key="7">
    <source>
        <dbReference type="Pfam" id="PF00296"/>
    </source>
</evidence>